<accession>A0ABV3WNN7</accession>
<feature type="transmembrane region" description="Helical" evidence="1">
    <location>
        <begin position="43"/>
        <end position="62"/>
    </location>
</feature>
<feature type="domain" description="TPM" evidence="2">
    <location>
        <begin position="96"/>
        <end position="188"/>
    </location>
</feature>
<dbReference type="Pfam" id="PF04536">
    <property type="entry name" value="TPM_phosphatase"/>
    <property type="match status" value="1"/>
</dbReference>
<dbReference type="PANTHER" id="PTHR30373">
    <property type="entry name" value="UPF0603 PROTEIN YGCG"/>
    <property type="match status" value="1"/>
</dbReference>
<evidence type="ECO:0000313" key="4">
    <source>
        <dbReference type="Proteomes" id="UP001559025"/>
    </source>
</evidence>
<keyword evidence="1" id="KW-0812">Transmembrane</keyword>
<keyword evidence="4" id="KW-1185">Reference proteome</keyword>
<comment type="caution">
    <text evidence="3">The sequence shown here is derived from an EMBL/GenBank/DDBJ whole genome shotgun (WGS) entry which is preliminary data.</text>
</comment>
<reference evidence="3 4" key="1">
    <citation type="submission" date="2024-01" db="EMBL/GenBank/DDBJ databases">
        <title>New evidence supports the origin of RcGTA from prophage.</title>
        <authorList>
            <person name="Xu Y."/>
            <person name="Liu B."/>
            <person name="Chen F."/>
        </authorList>
    </citation>
    <scope>NUCLEOTIDE SEQUENCE [LARGE SCALE GENOMIC DNA]</scope>
    <source>
        <strain evidence="3 4">CBW1107-2</strain>
    </source>
</reference>
<dbReference type="Gene3D" id="3.10.310.50">
    <property type="match status" value="1"/>
</dbReference>
<keyword evidence="1" id="KW-0472">Membrane</keyword>
<keyword evidence="1" id="KW-1133">Transmembrane helix</keyword>
<gene>
    <name evidence="3" type="ORF">V1479_00650</name>
</gene>
<evidence type="ECO:0000313" key="3">
    <source>
        <dbReference type="EMBL" id="MEX4005789.1"/>
    </source>
</evidence>
<dbReference type="Proteomes" id="UP001559025">
    <property type="component" value="Unassembled WGS sequence"/>
</dbReference>
<name>A0ABV3WNN7_9HYPH</name>
<dbReference type="InterPro" id="IPR007621">
    <property type="entry name" value="TPM_dom"/>
</dbReference>
<evidence type="ECO:0000259" key="2">
    <source>
        <dbReference type="Pfam" id="PF04536"/>
    </source>
</evidence>
<feature type="transmembrane region" description="Helical" evidence="1">
    <location>
        <begin position="74"/>
        <end position="93"/>
    </location>
</feature>
<protein>
    <submittedName>
        <fullName evidence="3">TPM domain-containing protein</fullName>
    </submittedName>
</protein>
<dbReference type="RefSeq" id="WP_173188955.1">
    <property type="nucleotide sequence ID" value="NZ_JABETK010000001.1"/>
</dbReference>
<dbReference type="EMBL" id="JAZHFV010000001">
    <property type="protein sequence ID" value="MEX4005789.1"/>
    <property type="molecule type" value="Genomic_DNA"/>
</dbReference>
<organism evidence="3 4">
    <name type="scientific">Neoaquamicrobium sediminum</name>
    <dbReference type="NCBI Taxonomy" id="1849104"/>
    <lineage>
        <taxon>Bacteria</taxon>
        <taxon>Pseudomonadati</taxon>
        <taxon>Pseudomonadota</taxon>
        <taxon>Alphaproteobacteria</taxon>
        <taxon>Hyphomicrobiales</taxon>
        <taxon>Phyllobacteriaceae</taxon>
        <taxon>Neoaquamicrobium</taxon>
    </lineage>
</organism>
<proteinExistence type="predicted"/>
<dbReference type="PANTHER" id="PTHR30373:SF8">
    <property type="entry name" value="BLL7265 PROTEIN"/>
    <property type="match status" value="1"/>
</dbReference>
<sequence>MTKPLTPEQHESLAARIRQAEAQTRGEIYCVVARASDSYAYPAAFMLALGVMLVSLPVVVWLDRSWLGLPHLTLVLSQLAAIGVACLLLWSVPRLRILLVPRRLRYLRAHDNALKQFLAHNVHVTEQRTGILIFVSLAERYAEVVADSGINAKVPQEEWNGIVERLVAAAAADHLAEGLADAVDRAGALLSGHFPGGTNNPNELDDHVVEM</sequence>
<evidence type="ECO:0000256" key="1">
    <source>
        <dbReference type="SAM" id="Phobius"/>
    </source>
</evidence>